<dbReference type="AlphaFoldDB" id="A0A212LXM9"/>
<evidence type="ECO:0000313" key="1">
    <source>
        <dbReference type="EMBL" id="SCM82325.1"/>
    </source>
</evidence>
<sequence length="269" mass="30942">MIQILNQLGFTYCYHITPLHYLPSIINEQTLYSKDKLRRKGMGVVPRPSSCNIDVTLGFSNYVHTFPIRNIHRSSINQAQIKEIPILKNKLEKGFPHVCLRIPISIFTNPIICWWNAAKGHPNGNCGNWSAQRIKQEWLNHMNNDISLKRAKGFFNPPIIIPTVNSPAQLTSLIDSVGVNTFKNRTFELLEPDSLSLQTITIESFCVRDYDLIQNKLLTNTTATNIFNLTLIDPSINGYEYNMEAPYWTHIDTYFTTRNWSIIPNIPFD</sequence>
<dbReference type="RefSeq" id="WP_288185011.1">
    <property type="nucleotide sequence ID" value="NZ_LT608335.1"/>
</dbReference>
<gene>
    <name evidence="1" type="ORF">KL86SPO_50096</name>
</gene>
<dbReference type="EMBL" id="FMJE01000005">
    <property type="protein sequence ID" value="SCM82325.1"/>
    <property type="molecule type" value="Genomic_DNA"/>
</dbReference>
<reference evidence="1" key="1">
    <citation type="submission" date="2016-08" db="EMBL/GenBank/DDBJ databases">
        <authorList>
            <person name="Seilhamer J.J."/>
        </authorList>
    </citation>
    <scope>NUCLEOTIDE SEQUENCE</scope>
    <source>
        <strain evidence="1">86</strain>
    </source>
</reference>
<accession>A0A212LXM9</accession>
<name>A0A212LXM9_9FIRM</name>
<proteinExistence type="predicted"/>
<protein>
    <submittedName>
        <fullName evidence="1">Uncharacterized protein</fullName>
    </submittedName>
</protein>
<organism evidence="1">
    <name type="scientific">uncultured Sporomusa sp</name>
    <dbReference type="NCBI Taxonomy" id="307249"/>
    <lineage>
        <taxon>Bacteria</taxon>
        <taxon>Bacillati</taxon>
        <taxon>Bacillota</taxon>
        <taxon>Negativicutes</taxon>
        <taxon>Selenomonadales</taxon>
        <taxon>Sporomusaceae</taxon>
        <taxon>Sporomusa</taxon>
        <taxon>environmental samples</taxon>
    </lineage>
</organism>